<evidence type="ECO:0000259" key="2">
    <source>
        <dbReference type="Pfam" id="PF05641"/>
    </source>
</evidence>
<feature type="compositionally biased region" description="Basic and acidic residues" evidence="1">
    <location>
        <begin position="1506"/>
        <end position="1521"/>
    </location>
</feature>
<feature type="domain" description="Agenet-like" evidence="2">
    <location>
        <begin position="1581"/>
        <end position="1648"/>
    </location>
</feature>
<feature type="region of interest" description="Disordered" evidence="1">
    <location>
        <begin position="930"/>
        <end position="952"/>
    </location>
</feature>
<feature type="compositionally biased region" description="Polar residues" evidence="1">
    <location>
        <begin position="850"/>
        <end position="862"/>
    </location>
</feature>
<feature type="region of interest" description="Disordered" evidence="1">
    <location>
        <begin position="1505"/>
        <end position="1573"/>
    </location>
</feature>
<organism evidence="3 4">
    <name type="scientific">Colocasia esculenta</name>
    <name type="common">Wild taro</name>
    <name type="synonym">Arum esculentum</name>
    <dbReference type="NCBI Taxonomy" id="4460"/>
    <lineage>
        <taxon>Eukaryota</taxon>
        <taxon>Viridiplantae</taxon>
        <taxon>Streptophyta</taxon>
        <taxon>Embryophyta</taxon>
        <taxon>Tracheophyta</taxon>
        <taxon>Spermatophyta</taxon>
        <taxon>Magnoliopsida</taxon>
        <taxon>Liliopsida</taxon>
        <taxon>Araceae</taxon>
        <taxon>Aroideae</taxon>
        <taxon>Colocasieae</taxon>
        <taxon>Colocasia</taxon>
    </lineage>
</organism>
<dbReference type="Pfam" id="PF05641">
    <property type="entry name" value="Agenet"/>
    <property type="match status" value="1"/>
</dbReference>
<feature type="region of interest" description="Disordered" evidence="1">
    <location>
        <begin position="732"/>
        <end position="812"/>
    </location>
</feature>
<feature type="region of interest" description="Disordered" evidence="1">
    <location>
        <begin position="626"/>
        <end position="650"/>
    </location>
</feature>
<feature type="compositionally biased region" description="Polar residues" evidence="1">
    <location>
        <begin position="626"/>
        <end position="636"/>
    </location>
</feature>
<feature type="region of interest" description="Disordered" evidence="1">
    <location>
        <begin position="845"/>
        <end position="910"/>
    </location>
</feature>
<evidence type="ECO:0000256" key="1">
    <source>
        <dbReference type="SAM" id="MobiDB-lite"/>
    </source>
</evidence>
<feature type="compositionally biased region" description="Polar residues" evidence="1">
    <location>
        <begin position="752"/>
        <end position="761"/>
    </location>
</feature>
<dbReference type="InterPro" id="IPR008395">
    <property type="entry name" value="Agenet-like_dom"/>
</dbReference>
<evidence type="ECO:0000313" key="4">
    <source>
        <dbReference type="Proteomes" id="UP000652761"/>
    </source>
</evidence>
<keyword evidence="4" id="KW-1185">Reference proteome</keyword>
<feature type="compositionally biased region" description="Polar residues" evidence="1">
    <location>
        <begin position="932"/>
        <end position="952"/>
    </location>
</feature>
<sequence length="1706" mass="182955">MEGGGSGGLGTLTLLSGEDNNRFSSGLRSYSLPKFELDEHFQVHLRFDSVVQPESLLGIQDQEENSWIEDFSSGNGTLEFTLSAAESCSISRRKNVWSEATSSESVEILLRSVGEDDMISKETDIFDLDAQNGLSSASKHMDPSSVPDVSLQSKDVKVMNTDPMLSSDENEKDLSRINKGSASDLPDVDDVPNTFNDEELRSEMFEELDEGRRGGTCGDLPKQCNLTEIITLPTVESFATNEKSCEDSPSGEAVTDCQVDNVFVEKNAAHEHATSPTLVAEGSQDATGEQIDPSTSPPNTSFNDSQKISAKQISEQVTENDHGPILMVMSQKLAMDDDHKMETGVVTCSVGDKNELSGACKINPSLDSLESSSSLESKAKSSSFLMEECNEHIASEKSDGLLEVVAHQIDVLCKGNGMSGQILTTSHEACSLVIGSEINMGGHSIKNCNSDDTGQSMSLKIDSFEQAKGGSAVANFETKVPLEKDGLHVGNVLLDKNTMGTEDCAVRKLGKPVIISERNEDAQSRPSESGKTGKNSDSSVELHNLKGTECGARGAEEKEDSLGINLSELTSHCPESSAIQRSAEDEVREKNRVIVGNTLDASEQVIQETANPPNLHEENCENAQMSPLQDATSPEKSNVIHEPERGNSGIHVSLLPENACIKSSAGSDNLDSHMKGKPQGASTLNQNTQTEADHMEGQPAGETTQEVTGNAVNCKENSLHSVSFSNSFSEHRLLEGGEDDPSCLEPRCGSPTVISSSQHSSGEVAKQELNRQLSDPTPPVSGDLPQVSRTGKNSRENKSNVTDPKEGNMSEEKSFTFEVGSLADVSERASVGGWKPFPIVKSYEPPQATERCSSGLKQTNPGALNETPDTGKITQREKSRSVSGTERSTASKRKSVKVTPTAKEAAEKDKTLCNQSVSTINKDMQLEEKRQYSYSEGSGVKPTSASSLQTSKLPDLNTGTTLFHQPFTDLQQVQLRAQIFVYGSLIQGIPPDEACMISAFGNADGTRNVWDGIWRVTLERFHSQKTPTANMETPLQSHSGVRIAEQVSRSSPLQSKTHMTPVSRTNAKGASTVISSFMSLPSPLWSVSPHDISQSNMSRGVNVDPSQMLSPLHGYQSSHGKQYGSVNTWLSQASPVPWLSSSQSSPLDNRMHFLPPPAVETVQVTPVRDSSILQNSNLQFLTPTSFSTSGVASTVAATSTVPVETSNRVPSQPEKHASGSQKTRKRRKNTVSEAPVSVPPVSQPCAQLDSAVAVAKHVPSSTGSMPAISSSVSPTHFQIIASHGIEQKVIFSEETSSKIEQARLQAEDAAAFAASAIRHMEGIWGQLATQKNSGLGSEIETKLASAAVAAAAASSVAKAAAAAAKVASDAALQAKMMVDEALSGRVGNSIQGSQSVHTECGTNVPKVTPFSVKGKDKTNSSSSVISAAKEAARRRVEAASAASKRAENLDAIVKAAELAALAVCQAGAVIAMGDPLPFTLHDLVNSGPENYWKAQHPPAETAIADTQREKQASLDSADGHKKSLHGPNSKSSDKEHVERGIDDGNKSSGNELRPSVENQTAPDYNKNQKVSNLKEKSIQEGSVVEVCLDEDNPPRRVWCSAKILSLLDGKAYVCSSDFYSNAGTVKLKDWISLQGEDDKPPRIRIPHPTTAVKFEGTRKRRRSALGNYVWAVGDRVDAWLRDCWCEGVVMEKSKEDETKLTVCFSG</sequence>
<accession>A0A843WUK7</accession>
<feature type="compositionally biased region" description="Basic and acidic residues" evidence="1">
    <location>
        <begin position="793"/>
        <end position="812"/>
    </location>
</feature>
<feature type="non-terminal residue" evidence="3">
    <location>
        <position position="1706"/>
    </location>
</feature>
<feature type="region of interest" description="Disordered" evidence="1">
    <location>
        <begin position="162"/>
        <end position="193"/>
    </location>
</feature>
<comment type="caution">
    <text evidence="3">The sequence shown here is derived from an EMBL/GenBank/DDBJ whole genome shotgun (WGS) entry which is preliminary data.</text>
</comment>
<feature type="compositionally biased region" description="Basic and acidic residues" evidence="1">
    <location>
        <begin position="1531"/>
        <end position="1545"/>
    </location>
</feature>
<feature type="compositionally biased region" description="Polar residues" evidence="1">
    <location>
        <begin position="524"/>
        <end position="541"/>
    </location>
</feature>
<dbReference type="PANTHER" id="PTHR48429:SF1">
    <property type="entry name" value="AGENET DOMAIN-CONTAINING PROTEIN"/>
    <property type="match status" value="1"/>
</dbReference>
<feature type="compositionally biased region" description="Polar residues" evidence="1">
    <location>
        <begin position="1546"/>
        <end position="1571"/>
    </location>
</feature>
<feature type="region of interest" description="Disordered" evidence="1">
    <location>
        <begin position="515"/>
        <end position="544"/>
    </location>
</feature>
<dbReference type="PANTHER" id="PTHR48429">
    <property type="entry name" value="AGENET DOMAIN-CONTAINING PROTEIN"/>
    <property type="match status" value="1"/>
</dbReference>
<dbReference type="InterPro" id="IPR055274">
    <property type="entry name" value="SWO1"/>
</dbReference>
<gene>
    <name evidence="3" type="ORF">Taro_046776</name>
</gene>
<feature type="region of interest" description="Disordered" evidence="1">
    <location>
        <begin position="1199"/>
        <end position="1242"/>
    </location>
</feature>
<protein>
    <recommendedName>
        <fullName evidence="2">Agenet-like domain-containing protein</fullName>
    </recommendedName>
</protein>
<feature type="compositionally biased region" description="Polar residues" evidence="1">
    <location>
        <begin position="1199"/>
        <end position="1210"/>
    </location>
</feature>
<feature type="region of interest" description="Disordered" evidence="1">
    <location>
        <begin position="270"/>
        <end position="307"/>
    </location>
</feature>
<evidence type="ECO:0000313" key="3">
    <source>
        <dbReference type="EMBL" id="MQM13849.1"/>
    </source>
</evidence>
<proteinExistence type="predicted"/>
<reference evidence="3" key="1">
    <citation type="submission" date="2017-07" db="EMBL/GenBank/DDBJ databases">
        <title>Taro Niue Genome Assembly and Annotation.</title>
        <authorList>
            <person name="Atibalentja N."/>
            <person name="Keating K."/>
            <person name="Fields C.J."/>
        </authorList>
    </citation>
    <scope>NUCLEOTIDE SEQUENCE</scope>
    <source>
        <strain evidence="3">Niue_2</strain>
        <tissue evidence="3">Leaf</tissue>
    </source>
</reference>
<dbReference type="EMBL" id="NMUH01005857">
    <property type="protein sequence ID" value="MQM13849.1"/>
    <property type="molecule type" value="Genomic_DNA"/>
</dbReference>
<feature type="region of interest" description="Disordered" evidence="1">
    <location>
        <begin position="663"/>
        <end position="684"/>
    </location>
</feature>
<name>A0A843WUK7_COLES</name>
<feature type="compositionally biased region" description="Polar residues" evidence="1">
    <location>
        <begin position="284"/>
        <end position="307"/>
    </location>
</feature>
<dbReference type="Proteomes" id="UP000652761">
    <property type="component" value="Unassembled WGS sequence"/>
</dbReference>
<dbReference type="OrthoDB" id="433924at2759"/>